<keyword evidence="4" id="KW-0732">Signal</keyword>
<feature type="active site" description="Charge relay system" evidence="1">
    <location>
        <position position="297"/>
    </location>
</feature>
<evidence type="ECO:0000256" key="1">
    <source>
        <dbReference type="PROSITE-ProRule" id="PRU01240"/>
    </source>
</evidence>
<sequence>MVSRWSRVKAGCAFALACVLPCAWTPGAFAADDGRWPVANDVVAAAWKQGIDGSGVKVAVLDSQAVEDYPALKHASITYKLGRFHNVDDKTVECKVDGKPLTATIKSGEGGYYSSHGTDMLAWIVGDGSNYTSKWPGIMGAAPKADVLHITDGAVNAGPAVTPCDQKLAGDATSDSGADVKTAVDWDARILNRSQGGDLVSADYAGYVDALRHGVVMVGGRANDMNPGLDDLTGDPRSMETFPGVVMVNSVDESGNLASTSDVMDGNVAVLSYGMNVLGPVNPLSNVYNIAGNGGTSTAAAVLSSYLALAMQKWLDATGNQIIQSLIRNTKSGKGKPVIDPERKRGFGEVDLNALLTVGPTQYKDVNPILEYQMKAAAQYPDLKDWYTQDCKTNPDGVGTAADNVPCEAGLIGREYERQQAAWKKVEQCRSDGGSDCMQYSATNTADGSTNNTTTPNGQAKPEGDPSQSASSGMPVWLWGVIGAGVAAIAAGVIIALVVSRRRRTRARIPVSGVAYGSVRSYPNGPVPSRPYPGGSQGSGGQAPPAEPGAGTAT</sequence>
<feature type="domain" description="Peptidase S8/S53" evidence="5">
    <location>
        <begin position="53"/>
        <end position="333"/>
    </location>
</feature>
<keyword evidence="3" id="KW-0812">Transmembrane</keyword>
<reference evidence="7" key="2">
    <citation type="journal article" date="2015" name="J. Biotechnol.">
        <title>Complete genome sequence of Bifidobacterium bifidum JCM 1255(T) isolated from feces of a breast-fed infant.</title>
        <authorList>
            <person name="Morita H."/>
            <person name="Toh H."/>
            <person name="Oshima K."/>
            <person name="Nakano A."/>
            <person name="Shindo C."/>
            <person name="Komiya K."/>
            <person name="Arakawa K."/>
            <person name="Suda W."/>
            <person name="Honda K."/>
            <person name="Hattori M."/>
        </authorList>
    </citation>
    <scope>NUCLEOTIDE SEQUENCE [LARGE SCALE GENOMIC DNA]</scope>
    <source>
        <strain evidence="7">JCM 1255</strain>
    </source>
</reference>
<feature type="region of interest" description="Disordered" evidence="2">
    <location>
        <begin position="440"/>
        <end position="471"/>
    </location>
</feature>
<evidence type="ECO:0000256" key="4">
    <source>
        <dbReference type="SAM" id="SignalP"/>
    </source>
</evidence>
<dbReference type="RefSeq" id="WP_021647687.1">
    <property type="nucleotide sequence ID" value="NZ_AP012323.1"/>
</dbReference>
<evidence type="ECO:0000259" key="5">
    <source>
        <dbReference type="Pfam" id="PF00082"/>
    </source>
</evidence>
<feature type="active site" description="Charge relay system" evidence="1">
    <location>
        <position position="62"/>
    </location>
</feature>
<keyword evidence="3" id="KW-0472">Membrane</keyword>
<dbReference type="InterPro" id="IPR000209">
    <property type="entry name" value="Peptidase_S8/S53_dom"/>
</dbReference>
<feature type="region of interest" description="Disordered" evidence="2">
    <location>
        <begin position="517"/>
        <end position="554"/>
    </location>
</feature>
<evidence type="ECO:0000313" key="6">
    <source>
        <dbReference type="EMBL" id="BAQ97638.1"/>
    </source>
</evidence>
<comment type="similarity">
    <text evidence="1">Belongs to the peptidase S8 family.</text>
</comment>
<keyword evidence="7" id="KW-1185">Reference proteome</keyword>
<reference evidence="6 7" key="1">
    <citation type="submission" date="2012-02" db="EMBL/GenBank/DDBJ databases">
        <title>Complete genome sequence of Bifidobacterium bifidum JCM 1255.</title>
        <authorList>
            <person name="Toh H."/>
            <person name="Oshima K."/>
            <person name="Morita H."/>
            <person name="Hattori M."/>
        </authorList>
    </citation>
    <scope>NUCLEOTIDE SEQUENCE [LARGE SCALE GENOMIC DNA]</scope>
    <source>
        <strain evidence="6 7">JCM 1255</strain>
    </source>
</reference>
<evidence type="ECO:0000256" key="3">
    <source>
        <dbReference type="SAM" id="Phobius"/>
    </source>
</evidence>
<dbReference type="Proteomes" id="UP000035063">
    <property type="component" value="Chromosome"/>
</dbReference>
<accession>A0ABN5UV13</accession>
<feature type="active site" description="Charge relay system" evidence="1">
    <location>
        <position position="116"/>
    </location>
</feature>
<feature type="transmembrane region" description="Helical" evidence="3">
    <location>
        <begin position="476"/>
        <end position="499"/>
    </location>
</feature>
<feature type="compositionally biased region" description="Polar residues" evidence="2">
    <location>
        <begin position="440"/>
        <end position="458"/>
    </location>
</feature>
<keyword evidence="1" id="KW-0378">Hydrolase</keyword>
<feature type="compositionally biased region" description="Low complexity" evidence="2">
    <location>
        <begin position="542"/>
        <end position="554"/>
    </location>
</feature>
<feature type="signal peptide" evidence="4">
    <location>
        <begin position="1"/>
        <end position="30"/>
    </location>
</feature>
<name>A0ABN5UV13_BIFBI</name>
<keyword evidence="1" id="KW-0645">Protease</keyword>
<feature type="chain" id="PRO_5046963564" description="Peptidase S8/S53 domain-containing protein" evidence="4">
    <location>
        <begin position="31"/>
        <end position="554"/>
    </location>
</feature>
<dbReference type="Pfam" id="PF00082">
    <property type="entry name" value="Peptidase_S8"/>
    <property type="match status" value="1"/>
</dbReference>
<dbReference type="EMBL" id="AP012323">
    <property type="protein sequence ID" value="BAQ97638.1"/>
    <property type="molecule type" value="Genomic_DNA"/>
</dbReference>
<dbReference type="PROSITE" id="PS51892">
    <property type="entry name" value="SUBTILASE"/>
    <property type="match status" value="1"/>
</dbReference>
<protein>
    <recommendedName>
        <fullName evidence="5">Peptidase S8/S53 domain-containing protein</fullName>
    </recommendedName>
</protein>
<evidence type="ECO:0000256" key="2">
    <source>
        <dbReference type="SAM" id="MobiDB-lite"/>
    </source>
</evidence>
<dbReference type="Gene3D" id="3.40.50.200">
    <property type="entry name" value="Peptidase S8/S53 domain"/>
    <property type="match status" value="1"/>
</dbReference>
<evidence type="ECO:0000313" key="7">
    <source>
        <dbReference type="Proteomes" id="UP000035063"/>
    </source>
</evidence>
<keyword evidence="3" id="KW-1133">Transmembrane helix</keyword>
<organism evidence="6 7">
    <name type="scientific">Bifidobacterium bifidum ATCC 29521 = JCM 1255 = DSM 20456</name>
    <dbReference type="NCBI Taxonomy" id="500634"/>
    <lineage>
        <taxon>Bacteria</taxon>
        <taxon>Bacillati</taxon>
        <taxon>Actinomycetota</taxon>
        <taxon>Actinomycetes</taxon>
        <taxon>Bifidobacteriales</taxon>
        <taxon>Bifidobacteriaceae</taxon>
        <taxon>Bifidobacterium</taxon>
    </lineage>
</organism>
<proteinExistence type="inferred from homology"/>
<gene>
    <name evidence="6" type="ORF">BBBF_0431</name>
</gene>
<dbReference type="SUPFAM" id="SSF52743">
    <property type="entry name" value="Subtilisin-like"/>
    <property type="match status" value="1"/>
</dbReference>
<dbReference type="InterPro" id="IPR036852">
    <property type="entry name" value="Peptidase_S8/S53_dom_sf"/>
</dbReference>
<keyword evidence="1" id="KW-0720">Serine protease</keyword>